<name>D3AJE7_9FIRM</name>
<dbReference type="Proteomes" id="UP000004968">
    <property type="component" value="Unassembled WGS sequence"/>
</dbReference>
<protein>
    <submittedName>
        <fullName evidence="1">Uncharacterized protein</fullName>
    </submittedName>
</protein>
<comment type="caution">
    <text evidence="1">The sequence shown here is derived from an EMBL/GenBank/DDBJ whole genome shotgun (WGS) entry which is preliminary data.</text>
</comment>
<accession>D3AJE7</accession>
<sequence>MDSGNRKSPVPEYSYIFRDGALIIIRSRGTTRFEILYFYLHSFT</sequence>
<dbReference type="HOGENOM" id="CLU_3217248_0_0_9"/>
<evidence type="ECO:0000313" key="2">
    <source>
        <dbReference type="Proteomes" id="UP000004968"/>
    </source>
</evidence>
<evidence type="ECO:0000313" key="1">
    <source>
        <dbReference type="EMBL" id="EFC98067.1"/>
    </source>
</evidence>
<organism evidence="1 2">
    <name type="scientific">Hungatella hathewayi DSM 13479</name>
    <dbReference type="NCBI Taxonomy" id="566550"/>
    <lineage>
        <taxon>Bacteria</taxon>
        <taxon>Bacillati</taxon>
        <taxon>Bacillota</taxon>
        <taxon>Clostridia</taxon>
        <taxon>Lachnospirales</taxon>
        <taxon>Lachnospiraceae</taxon>
        <taxon>Hungatella</taxon>
    </lineage>
</organism>
<gene>
    <name evidence="1" type="ORF">CLOSTHATH_03738</name>
</gene>
<dbReference type="AlphaFoldDB" id="D3AJE7"/>
<reference evidence="1 2" key="1">
    <citation type="submission" date="2010-01" db="EMBL/GenBank/DDBJ databases">
        <authorList>
            <person name="Weinstock G."/>
            <person name="Sodergren E."/>
            <person name="Clifton S."/>
            <person name="Fulton L."/>
            <person name="Fulton B."/>
            <person name="Courtney L."/>
            <person name="Fronick C."/>
            <person name="Harrison M."/>
            <person name="Strong C."/>
            <person name="Farmer C."/>
            <person name="Delahaunty K."/>
            <person name="Markovic C."/>
            <person name="Hall O."/>
            <person name="Minx P."/>
            <person name="Tomlinson C."/>
            <person name="Mitreva M."/>
            <person name="Nelson J."/>
            <person name="Hou S."/>
            <person name="Wollam A."/>
            <person name="Pepin K.H."/>
            <person name="Johnson M."/>
            <person name="Bhonagiri V."/>
            <person name="Nash W.E."/>
            <person name="Warren W."/>
            <person name="Chinwalla A."/>
            <person name="Mardis E.R."/>
            <person name="Wilson R.K."/>
        </authorList>
    </citation>
    <scope>NUCLEOTIDE SEQUENCE [LARGE SCALE GENOMIC DNA]</scope>
    <source>
        <strain evidence="1 2">DSM 13479</strain>
    </source>
</reference>
<proteinExistence type="predicted"/>
<dbReference type="EMBL" id="ACIO01000312">
    <property type="protein sequence ID" value="EFC98067.1"/>
    <property type="molecule type" value="Genomic_DNA"/>
</dbReference>